<dbReference type="RefSeq" id="WP_161482363.1">
    <property type="nucleotide sequence ID" value="NZ_WXEW01000008.1"/>
</dbReference>
<sequence>MSTPRHDDEALIPQPPMTTAALRAAVAQIAPAHLGQFVEHLDQATEQAARQSTVAPLLGFLRQWAEFVAIHRHPATAARLHDLERQVAVATDRQTVTVLLAEIRAITDAARGDAADE</sequence>
<dbReference type="Proteomes" id="UP000479526">
    <property type="component" value="Unassembled WGS sequence"/>
</dbReference>
<name>A0A7C9JEJ4_9ACTN</name>
<evidence type="ECO:0000313" key="2">
    <source>
        <dbReference type="Proteomes" id="UP000479526"/>
    </source>
</evidence>
<gene>
    <name evidence="1" type="ORF">GT755_26725</name>
</gene>
<proteinExistence type="predicted"/>
<accession>A0A7C9JEJ4</accession>
<dbReference type="EMBL" id="WXEW01000008">
    <property type="protein sequence ID" value="NAS25264.1"/>
    <property type="molecule type" value="Genomic_DNA"/>
</dbReference>
<organism evidence="1 2">
    <name type="scientific">Herbidospora solisilvae</name>
    <dbReference type="NCBI Taxonomy" id="2696284"/>
    <lineage>
        <taxon>Bacteria</taxon>
        <taxon>Bacillati</taxon>
        <taxon>Actinomycetota</taxon>
        <taxon>Actinomycetes</taxon>
        <taxon>Streptosporangiales</taxon>
        <taxon>Streptosporangiaceae</taxon>
        <taxon>Herbidospora</taxon>
    </lineage>
</organism>
<keyword evidence="2" id="KW-1185">Reference proteome</keyword>
<protein>
    <submittedName>
        <fullName evidence="1">Uncharacterized protein</fullName>
    </submittedName>
</protein>
<dbReference type="InterPro" id="IPR046214">
    <property type="entry name" value="DUF6247"/>
</dbReference>
<reference evidence="1 2" key="1">
    <citation type="submission" date="2020-01" db="EMBL/GenBank/DDBJ databases">
        <title>Herbidospora sp. NEAU-GS84 nov., a novel actinomycete isolated from soil.</title>
        <authorList>
            <person name="Han L."/>
        </authorList>
    </citation>
    <scope>NUCLEOTIDE SEQUENCE [LARGE SCALE GENOMIC DNA]</scope>
    <source>
        <strain evidence="1 2">NEAU-GS84</strain>
    </source>
</reference>
<dbReference type="AlphaFoldDB" id="A0A7C9JEJ4"/>
<comment type="caution">
    <text evidence="1">The sequence shown here is derived from an EMBL/GenBank/DDBJ whole genome shotgun (WGS) entry which is preliminary data.</text>
</comment>
<dbReference type="Pfam" id="PF19760">
    <property type="entry name" value="DUF6247"/>
    <property type="match status" value="1"/>
</dbReference>
<evidence type="ECO:0000313" key="1">
    <source>
        <dbReference type="EMBL" id="NAS25264.1"/>
    </source>
</evidence>